<gene>
    <name evidence="1" type="ORF">EBBID32_38730</name>
</gene>
<name>N1MRC2_9SPHN</name>
<keyword evidence="2" id="KW-1185">Reference proteome</keyword>
<accession>N1MRC2</accession>
<organism evidence="1 2">
    <name type="scientific">Sphingobium indicum BiD32</name>
    <dbReference type="NCBI Taxonomy" id="1301087"/>
    <lineage>
        <taxon>Bacteria</taxon>
        <taxon>Pseudomonadati</taxon>
        <taxon>Pseudomonadota</taxon>
        <taxon>Alphaproteobacteria</taxon>
        <taxon>Sphingomonadales</taxon>
        <taxon>Sphingomonadaceae</taxon>
        <taxon>Sphingobium</taxon>
    </lineage>
</organism>
<protein>
    <submittedName>
        <fullName evidence="1">Uncharacterized protein</fullName>
    </submittedName>
</protein>
<sequence length="42" mass="4332">MRDTLVVTIEAIAPPKAAGKRTIVGDVRAVGGLSLLSKKPTT</sequence>
<dbReference type="AlphaFoldDB" id="N1MRC2"/>
<reference evidence="1 2" key="1">
    <citation type="submission" date="2013-03" db="EMBL/GenBank/DDBJ databases">
        <authorList>
            <person name="Le V."/>
        </authorList>
    </citation>
    <scope>NUCLEOTIDE SEQUENCE [LARGE SCALE GENOMIC DNA]</scope>
    <source>
        <strain evidence="1 2">BiD32</strain>
    </source>
</reference>
<proteinExistence type="predicted"/>
<evidence type="ECO:0000313" key="2">
    <source>
        <dbReference type="Proteomes" id="UP000013201"/>
    </source>
</evidence>
<dbReference type="EMBL" id="CAVK010000201">
    <property type="protein sequence ID" value="CCW19506.1"/>
    <property type="molecule type" value="Genomic_DNA"/>
</dbReference>
<comment type="caution">
    <text evidence="1">The sequence shown here is derived from an EMBL/GenBank/DDBJ whole genome shotgun (WGS) entry which is preliminary data.</text>
</comment>
<dbReference type="Proteomes" id="UP000013201">
    <property type="component" value="Unassembled WGS sequence"/>
</dbReference>
<evidence type="ECO:0000313" key="1">
    <source>
        <dbReference type="EMBL" id="CCW19506.1"/>
    </source>
</evidence>
<reference evidence="2" key="2">
    <citation type="submission" date="2013-04" db="EMBL/GenBank/DDBJ databases">
        <title>Bisphenol A degrading Sphingobium sp. strain BiD32.</title>
        <authorList>
            <person name="Nielsen J.L."/>
            <person name="Zhou N.A."/>
            <person name="Kjeldal H."/>
        </authorList>
    </citation>
    <scope>NUCLEOTIDE SEQUENCE [LARGE SCALE GENOMIC DNA]</scope>
    <source>
        <strain evidence="2">BiD32</strain>
    </source>
</reference>